<reference evidence="7" key="1">
    <citation type="submission" date="2022-03" db="EMBL/GenBank/DDBJ databases">
        <title>The complete genome sequence of a Methyloterrigena soli.</title>
        <authorList>
            <person name="Zi Z."/>
        </authorList>
    </citation>
    <scope>NUCLEOTIDE SEQUENCE</scope>
    <source>
        <strain evidence="7">M48</strain>
    </source>
</reference>
<evidence type="ECO:0000259" key="6">
    <source>
        <dbReference type="PROSITE" id="PS50937"/>
    </source>
</evidence>
<gene>
    <name evidence="7" type="primary">cueR</name>
    <name evidence="7" type="ORF">ML536_10495</name>
</gene>
<keyword evidence="5" id="KW-0804">Transcription</keyword>
<dbReference type="InterPro" id="IPR009061">
    <property type="entry name" value="DNA-bd_dom_put_sf"/>
</dbReference>
<keyword evidence="4" id="KW-0238">DNA-binding</keyword>
<evidence type="ECO:0000256" key="4">
    <source>
        <dbReference type="ARBA" id="ARBA00023125"/>
    </source>
</evidence>
<dbReference type="Pfam" id="PF09278">
    <property type="entry name" value="MerR-DNA-bind"/>
    <property type="match status" value="1"/>
</dbReference>
<evidence type="ECO:0000256" key="1">
    <source>
        <dbReference type="ARBA" id="ARBA00004496"/>
    </source>
</evidence>
<evidence type="ECO:0000256" key="5">
    <source>
        <dbReference type="ARBA" id="ARBA00023163"/>
    </source>
</evidence>
<dbReference type="PANTHER" id="PTHR30204">
    <property type="entry name" value="REDOX-CYCLING DRUG-SENSING TRANSCRIPTIONAL ACTIVATOR SOXR"/>
    <property type="match status" value="1"/>
</dbReference>
<dbReference type="GO" id="GO:0045893">
    <property type="term" value="P:positive regulation of DNA-templated transcription"/>
    <property type="evidence" value="ECO:0007669"/>
    <property type="project" value="InterPro"/>
</dbReference>
<dbReference type="PROSITE" id="PS00552">
    <property type="entry name" value="HTH_MERR_1"/>
    <property type="match status" value="1"/>
</dbReference>
<dbReference type="GO" id="GO:0003700">
    <property type="term" value="F:DNA-binding transcription factor activity"/>
    <property type="evidence" value="ECO:0007669"/>
    <property type="project" value="InterPro"/>
</dbReference>
<organism evidence="7 8">
    <name type="scientific">Paradevosia shaoguanensis</name>
    <dbReference type="NCBI Taxonomy" id="1335043"/>
    <lineage>
        <taxon>Bacteria</taxon>
        <taxon>Pseudomonadati</taxon>
        <taxon>Pseudomonadota</taxon>
        <taxon>Alphaproteobacteria</taxon>
        <taxon>Hyphomicrobiales</taxon>
        <taxon>Devosiaceae</taxon>
        <taxon>Paradevosia</taxon>
    </lineage>
</organism>
<keyword evidence="2" id="KW-0963">Cytoplasm</keyword>
<protein>
    <submittedName>
        <fullName evidence="7">Cu(I)-responsive transcriptional regulator</fullName>
    </submittedName>
</protein>
<dbReference type="PANTHER" id="PTHR30204:SF94">
    <property type="entry name" value="HEAVY METAL-DEPENDENT TRANSCRIPTIONAL REGULATOR HI_0293-RELATED"/>
    <property type="match status" value="1"/>
</dbReference>
<dbReference type="RefSeq" id="WP_281735840.1">
    <property type="nucleotide sequence ID" value="NZ_JAKETQ010000001.1"/>
</dbReference>
<feature type="domain" description="HTH merR-type" evidence="6">
    <location>
        <begin position="1"/>
        <end position="69"/>
    </location>
</feature>
<dbReference type="InterPro" id="IPR047057">
    <property type="entry name" value="MerR_fam"/>
</dbReference>
<dbReference type="InterPro" id="IPR000551">
    <property type="entry name" value="MerR-type_HTH_dom"/>
</dbReference>
<accession>A0AA41QNT9</accession>
<dbReference type="NCBIfam" id="TIGR02044">
    <property type="entry name" value="CueR"/>
    <property type="match status" value="1"/>
</dbReference>
<dbReference type="Gene3D" id="1.10.1660.10">
    <property type="match status" value="1"/>
</dbReference>
<dbReference type="GO" id="GO:0005507">
    <property type="term" value="F:copper ion binding"/>
    <property type="evidence" value="ECO:0007669"/>
    <property type="project" value="InterPro"/>
</dbReference>
<dbReference type="GO" id="GO:0003677">
    <property type="term" value="F:DNA binding"/>
    <property type="evidence" value="ECO:0007669"/>
    <property type="project" value="UniProtKB-KW"/>
</dbReference>
<dbReference type="InterPro" id="IPR015358">
    <property type="entry name" value="Tscrpt_reg_MerR_DNA-bd"/>
</dbReference>
<dbReference type="Pfam" id="PF00376">
    <property type="entry name" value="MerR"/>
    <property type="match status" value="1"/>
</dbReference>
<sequence length="154" mass="16988">MNIGEASKASGVSTKMIRYYESIGLIKAPLRTESGYRVYSEAEVHSLRFISQARDLGFSVEQMGDLLALWRDRGRASADVKAIASSHIGELEAKVKSLQSMIGSLRHLADHCQGDDRPDCPIIEGFATGRAPRNIKRFPRFGVTDIVPARGRAR</sequence>
<evidence type="ECO:0000313" key="8">
    <source>
        <dbReference type="Proteomes" id="UP001156140"/>
    </source>
</evidence>
<dbReference type="GO" id="GO:0005737">
    <property type="term" value="C:cytoplasm"/>
    <property type="evidence" value="ECO:0007669"/>
    <property type="project" value="UniProtKB-SubCell"/>
</dbReference>
<proteinExistence type="predicted"/>
<keyword evidence="3" id="KW-0805">Transcription regulation</keyword>
<dbReference type="SMART" id="SM00422">
    <property type="entry name" value="HTH_MERR"/>
    <property type="match status" value="1"/>
</dbReference>
<dbReference type="CDD" id="cd01108">
    <property type="entry name" value="HTH_CueR"/>
    <property type="match status" value="1"/>
</dbReference>
<comment type="caution">
    <text evidence="7">The sequence shown here is derived from an EMBL/GenBank/DDBJ whole genome shotgun (WGS) entry which is preliminary data.</text>
</comment>
<dbReference type="PRINTS" id="PR00040">
    <property type="entry name" value="HTHMERR"/>
</dbReference>
<comment type="subcellular location">
    <subcellularLocation>
        <location evidence="1">Cytoplasm</location>
    </subcellularLocation>
</comment>
<name>A0AA41QNT9_9HYPH</name>
<dbReference type="Proteomes" id="UP001156140">
    <property type="component" value="Unassembled WGS sequence"/>
</dbReference>
<dbReference type="EMBL" id="JALAZD010000001">
    <property type="protein sequence ID" value="MCI0127254.1"/>
    <property type="molecule type" value="Genomic_DNA"/>
</dbReference>
<evidence type="ECO:0000313" key="7">
    <source>
        <dbReference type="EMBL" id="MCI0127254.1"/>
    </source>
</evidence>
<evidence type="ECO:0000256" key="3">
    <source>
        <dbReference type="ARBA" id="ARBA00023015"/>
    </source>
</evidence>
<evidence type="ECO:0000256" key="2">
    <source>
        <dbReference type="ARBA" id="ARBA00022490"/>
    </source>
</evidence>
<dbReference type="SUPFAM" id="SSF46955">
    <property type="entry name" value="Putative DNA-binding domain"/>
    <property type="match status" value="1"/>
</dbReference>
<dbReference type="PROSITE" id="PS50937">
    <property type="entry name" value="HTH_MERR_2"/>
    <property type="match status" value="1"/>
</dbReference>
<dbReference type="InterPro" id="IPR011789">
    <property type="entry name" value="CueR"/>
</dbReference>
<keyword evidence="8" id="KW-1185">Reference proteome</keyword>
<dbReference type="AlphaFoldDB" id="A0AA41QNT9"/>